<reference evidence="2" key="1">
    <citation type="submission" date="2023-06" db="EMBL/GenBank/DDBJ databases">
        <title>Genome-scale phylogeny and comparative genomics of the fungal order Sordariales.</title>
        <authorList>
            <consortium name="Lawrence Berkeley National Laboratory"/>
            <person name="Hensen N."/>
            <person name="Bonometti L."/>
            <person name="Westerberg I."/>
            <person name="Brannstrom I.O."/>
            <person name="Guillou S."/>
            <person name="Cros-Aarteil S."/>
            <person name="Calhoun S."/>
            <person name="Haridas S."/>
            <person name="Kuo A."/>
            <person name="Mondo S."/>
            <person name="Pangilinan J."/>
            <person name="Riley R."/>
            <person name="Labutti K."/>
            <person name="Andreopoulos B."/>
            <person name="Lipzen A."/>
            <person name="Chen C."/>
            <person name="Yanf M."/>
            <person name="Daum C."/>
            <person name="Ng V."/>
            <person name="Clum A."/>
            <person name="Steindorff A."/>
            <person name="Ohm R."/>
            <person name="Martin F."/>
            <person name="Silar P."/>
            <person name="Natvig D."/>
            <person name="Lalanne C."/>
            <person name="Gautier V."/>
            <person name="Ament-Velasquez S.L."/>
            <person name="Kruys A."/>
            <person name="Hutchinson M.I."/>
            <person name="Powell A.J."/>
            <person name="Barry K."/>
            <person name="Miller A.N."/>
            <person name="Grigoriev I.V."/>
            <person name="Debuchy R."/>
            <person name="Gladieux P."/>
            <person name="Thoren M.H."/>
            <person name="Johannesson H."/>
        </authorList>
    </citation>
    <scope>NUCLEOTIDE SEQUENCE</scope>
    <source>
        <strain evidence="2">PSN4</strain>
    </source>
</reference>
<evidence type="ECO:0000256" key="1">
    <source>
        <dbReference type="SAM" id="MobiDB-lite"/>
    </source>
</evidence>
<dbReference type="Pfam" id="PF10346">
    <property type="entry name" value="Con-6"/>
    <property type="match status" value="1"/>
</dbReference>
<keyword evidence="3" id="KW-1185">Reference proteome</keyword>
<feature type="region of interest" description="Disordered" evidence="1">
    <location>
        <begin position="54"/>
        <end position="85"/>
    </location>
</feature>
<dbReference type="InterPro" id="IPR018824">
    <property type="entry name" value="Conidiation-specific_6"/>
</dbReference>
<evidence type="ECO:0008006" key="4">
    <source>
        <dbReference type="Google" id="ProtNLM"/>
    </source>
</evidence>
<proteinExistence type="predicted"/>
<organism evidence="2 3">
    <name type="scientific">Echria macrotheca</name>
    <dbReference type="NCBI Taxonomy" id="438768"/>
    <lineage>
        <taxon>Eukaryota</taxon>
        <taxon>Fungi</taxon>
        <taxon>Dikarya</taxon>
        <taxon>Ascomycota</taxon>
        <taxon>Pezizomycotina</taxon>
        <taxon>Sordariomycetes</taxon>
        <taxon>Sordariomycetidae</taxon>
        <taxon>Sordariales</taxon>
        <taxon>Schizotheciaceae</taxon>
        <taxon>Echria</taxon>
    </lineage>
</organism>
<protein>
    <recommendedName>
        <fullName evidence="4">Conidiation protein con-6</fullName>
    </recommendedName>
</protein>
<accession>A0AAJ0F7P2</accession>
<dbReference type="AlphaFoldDB" id="A0AAJ0F7P2"/>
<dbReference type="EMBL" id="MU839831">
    <property type="protein sequence ID" value="KAK1757062.1"/>
    <property type="molecule type" value="Genomic_DNA"/>
</dbReference>
<sequence>MDSAGAKSVMSNNMQELHEGKEEISNVIRGHQANLSNPNTSEASKKNSERVIADLGGKDTQEVTRNKPISKEAAEELYGTRAAAG</sequence>
<feature type="compositionally biased region" description="Basic and acidic residues" evidence="1">
    <location>
        <begin position="54"/>
        <end position="74"/>
    </location>
</feature>
<evidence type="ECO:0000313" key="3">
    <source>
        <dbReference type="Proteomes" id="UP001239445"/>
    </source>
</evidence>
<dbReference type="Proteomes" id="UP001239445">
    <property type="component" value="Unassembled WGS sequence"/>
</dbReference>
<comment type="caution">
    <text evidence="2">The sequence shown here is derived from an EMBL/GenBank/DDBJ whole genome shotgun (WGS) entry which is preliminary data.</text>
</comment>
<gene>
    <name evidence="2" type="ORF">QBC47DRAFT_400695</name>
</gene>
<evidence type="ECO:0000313" key="2">
    <source>
        <dbReference type="EMBL" id="KAK1757062.1"/>
    </source>
</evidence>
<name>A0AAJ0F7P2_9PEZI</name>